<evidence type="ECO:0000313" key="2">
    <source>
        <dbReference type="Proteomes" id="UP000236197"/>
    </source>
</evidence>
<dbReference type="RefSeq" id="WP_103265792.1">
    <property type="nucleotide sequence ID" value="NZ_CABMLE010000019.1"/>
</dbReference>
<comment type="caution">
    <text evidence="1">The sequence shown here is derived from an EMBL/GenBank/DDBJ whole genome shotgun (WGS) entry which is preliminary data.</text>
</comment>
<reference evidence="2" key="1">
    <citation type="submission" date="2018-01" db="EMBL/GenBank/DDBJ databases">
        <title>Rubneribacter badeniensis gen. nov., sp. nov., and Colonibacter rubneri, gen. nov., sp. nov., WGS of new members of the Eggerthellaceae.</title>
        <authorList>
            <person name="Danylec N."/>
            <person name="Stoll D.A."/>
            <person name="Doetsch A."/>
            <person name="Kulling S.E."/>
            <person name="Huch M."/>
        </authorList>
    </citation>
    <scope>NUCLEOTIDE SEQUENCE [LARGE SCALE GENOMIC DNA]</scope>
    <source>
        <strain evidence="2">ResAG-96</strain>
    </source>
</reference>
<keyword evidence="2" id="KW-1185">Reference proteome</keyword>
<name>A0A2K2U938_9ACTN</name>
<organism evidence="1 2">
    <name type="scientific">Enteroscipio rubneri</name>
    <dbReference type="NCBI Taxonomy" id="2070686"/>
    <lineage>
        <taxon>Bacteria</taxon>
        <taxon>Bacillati</taxon>
        <taxon>Actinomycetota</taxon>
        <taxon>Coriobacteriia</taxon>
        <taxon>Eggerthellales</taxon>
        <taxon>Eggerthellaceae</taxon>
        <taxon>Enteroscipio</taxon>
    </lineage>
</organism>
<dbReference type="OrthoDB" id="3173737at2"/>
<gene>
    <name evidence="1" type="ORF">C2L71_10940</name>
</gene>
<proteinExistence type="predicted"/>
<dbReference type="EMBL" id="PPEK01000019">
    <property type="protein sequence ID" value="PNV66835.1"/>
    <property type="molecule type" value="Genomic_DNA"/>
</dbReference>
<accession>A0A2K2U938</accession>
<dbReference type="AlphaFoldDB" id="A0A2K2U938"/>
<dbReference type="Proteomes" id="UP000236197">
    <property type="component" value="Unassembled WGS sequence"/>
</dbReference>
<evidence type="ECO:0000313" key="1">
    <source>
        <dbReference type="EMBL" id="PNV66835.1"/>
    </source>
</evidence>
<evidence type="ECO:0008006" key="3">
    <source>
        <dbReference type="Google" id="ProtNLM"/>
    </source>
</evidence>
<sequence>MVRRSVLNRSFSTREKWLLLILALVLVAGAYYYLVVKNVTDTLIANQQQLEELQIQIDEQSSIALARGRMEAELAELGDGESLPEVAVYDNIRNELNELDALMATAASYDLTFDQPELDGSLVRRTVSVSFTVSDYRAALDVVKALENGTYKCLIENFALNGKLRADGSVESVSATMDVTYLETTNGSTNLGGLAQEETS</sequence>
<protein>
    <recommendedName>
        <fullName evidence="3">Pilus assembly protein PilO</fullName>
    </recommendedName>
</protein>